<evidence type="ECO:0000256" key="3">
    <source>
        <dbReference type="ARBA" id="ARBA00022490"/>
    </source>
</evidence>
<comment type="caution">
    <text evidence="5">The sequence shown here is derived from an EMBL/GenBank/DDBJ whole genome shotgun (WGS) entry which is preliminary data.</text>
</comment>
<keyword evidence="4" id="KW-0143">Chaperone</keyword>
<evidence type="ECO:0000256" key="2">
    <source>
        <dbReference type="ARBA" id="ARBA00006411"/>
    </source>
</evidence>
<dbReference type="AlphaFoldDB" id="A0A3A4KDI8"/>
<dbReference type="Pfam" id="PF14011">
    <property type="entry name" value="ESX-1_EspG"/>
    <property type="match status" value="1"/>
</dbReference>
<comment type="subcellular location">
    <subcellularLocation>
        <location evidence="1">Cytoplasm</location>
    </subcellularLocation>
</comment>
<evidence type="ECO:0000313" key="5">
    <source>
        <dbReference type="EMBL" id="RJO72102.1"/>
    </source>
</evidence>
<accession>A0A3A4KDI8</accession>
<protein>
    <submittedName>
        <fullName evidence="5">ESX secretion-associated protein EspG</fullName>
    </submittedName>
</protein>
<evidence type="ECO:0000256" key="4">
    <source>
        <dbReference type="ARBA" id="ARBA00023186"/>
    </source>
</evidence>
<dbReference type="RefSeq" id="WP_120043206.1">
    <property type="nucleotide sequence ID" value="NZ_QZFU01000029.1"/>
</dbReference>
<dbReference type="InterPro" id="IPR025734">
    <property type="entry name" value="EspG"/>
</dbReference>
<dbReference type="OrthoDB" id="3681944at2"/>
<dbReference type="EMBL" id="QZFU01000029">
    <property type="protein sequence ID" value="RJO72102.1"/>
    <property type="molecule type" value="Genomic_DNA"/>
</dbReference>
<sequence length="261" mass="27441">MTLLTNDGVLAAAQALGVQTLPVVLSVAPHHDAFAEWEAANRAARSWLERSGLVDSYGELDGELATAMHTLSQPDCELNARIFRGGPPTRICLARRGEQHAIAIRTGDDYDIRTLWCDGSGASLAKPITDALGSAQPADLINFSAPSHDLSERLAAATTSADYADAVYALGVAAHDATNYGIAFASCHAYAEIVVCAHEFGVTTRPPGAVAVYDTGRGRVVAAPGVAADQQLWSTVTPGTDHRVAQAITALIETLPVGRWL</sequence>
<dbReference type="Proteomes" id="UP000266677">
    <property type="component" value="Unassembled WGS sequence"/>
</dbReference>
<comment type="similarity">
    <text evidence="2">Belongs to the EspG family.</text>
</comment>
<evidence type="ECO:0000256" key="1">
    <source>
        <dbReference type="ARBA" id="ARBA00004496"/>
    </source>
</evidence>
<proteinExistence type="inferred from homology"/>
<keyword evidence="6" id="KW-1185">Reference proteome</keyword>
<keyword evidence="3" id="KW-0963">Cytoplasm</keyword>
<name>A0A3A4KDI8_9NOCA</name>
<reference evidence="5 6" key="1">
    <citation type="submission" date="2018-09" db="EMBL/GenBank/DDBJ databases">
        <title>YIM PH21274 draft genome.</title>
        <authorList>
            <person name="Miao C."/>
        </authorList>
    </citation>
    <scope>NUCLEOTIDE SEQUENCE [LARGE SCALE GENOMIC DNA]</scope>
    <source>
        <strain evidence="5 6">YIM PH 21724</strain>
    </source>
</reference>
<gene>
    <name evidence="5" type="ORF">D5S18_23270</name>
</gene>
<organism evidence="5 6">
    <name type="scientific">Nocardia panacis</name>
    <dbReference type="NCBI Taxonomy" id="2340916"/>
    <lineage>
        <taxon>Bacteria</taxon>
        <taxon>Bacillati</taxon>
        <taxon>Actinomycetota</taxon>
        <taxon>Actinomycetes</taxon>
        <taxon>Mycobacteriales</taxon>
        <taxon>Nocardiaceae</taxon>
        <taxon>Nocardia</taxon>
    </lineage>
</organism>
<evidence type="ECO:0000313" key="6">
    <source>
        <dbReference type="Proteomes" id="UP000266677"/>
    </source>
</evidence>